<keyword evidence="3" id="KW-1185">Reference proteome</keyword>
<sequence>MSDVVNKALDSTHPYSALDGKVGAFTEDRKFFVTTPNFPVIYKPFFGPREIYLRQDYRLGPEDPLLYPQPFLPLRCHWAAIPRRPYENTNPLKKWWAALPPEAFVEETDCAVKGLGRWKSSYVSDYTKDCDRIHERVSSYRESRGSAKVNTVVTGLDGQLARTLRHLTSVPLPLHRARQLWSFFQRWYLELRAALDWIEIFQPIMDGRVPPSPSTSERAEQCMGAFLTSVKDCEFFYKAGIPFWLVRSSEHHSTVRIDKASELTSPESKGICLDDLMSHPRVVLYKGPLRELHRAEAVEKYGMAIVDYANDPFSIPADDSSSAEPPDPSSAGPSRAKNKQTRRREPYDKSKSKSKAVADKSKSKTVAQPQVERDKFEEIRGPYSPEVPDVWVDALRSIDRSRRPTKAQVVNGGYAFPDPGMILFPPREKRERLLLNWLQLRPVLTLRQTMDPCLASSAWSAKQWRIVLGTNDEVAAKPGSHMAAKRQDLQALLDQCLKLYQLKLVKNNSMMFTWRDQRYGIGLLSDPPLVKMIIWELFELNFRFEFHALDHKIRGLKPALPSGGVGDANAFNDAVAKCFPTGITCPSEVDFTKANRGLAAAQLRHRGTYFRKMCIVMKEWPGGLHAESFLGGKENLKDYSDEELLAMETWATKFYCQCFYENFGRPPIIPHRVDA</sequence>
<reference evidence="2 3" key="1">
    <citation type="submission" date="2024-02" db="EMBL/GenBank/DDBJ databases">
        <title>A draft genome for the cacao thread blight pathogen Marasmius crinis-equi.</title>
        <authorList>
            <person name="Cohen S.P."/>
            <person name="Baruah I.K."/>
            <person name="Amoako-Attah I."/>
            <person name="Bukari Y."/>
            <person name="Meinhardt L.W."/>
            <person name="Bailey B.A."/>
        </authorList>
    </citation>
    <scope>NUCLEOTIDE SEQUENCE [LARGE SCALE GENOMIC DNA]</scope>
    <source>
        <strain evidence="2 3">GH-76</strain>
    </source>
</reference>
<proteinExistence type="predicted"/>
<organism evidence="2 3">
    <name type="scientific">Marasmius crinis-equi</name>
    <dbReference type="NCBI Taxonomy" id="585013"/>
    <lineage>
        <taxon>Eukaryota</taxon>
        <taxon>Fungi</taxon>
        <taxon>Dikarya</taxon>
        <taxon>Basidiomycota</taxon>
        <taxon>Agaricomycotina</taxon>
        <taxon>Agaricomycetes</taxon>
        <taxon>Agaricomycetidae</taxon>
        <taxon>Agaricales</taxon>
        <taxon>Marasmiineae</taxon>
        <taxon>Marasmiaceae</taxon>
        <taxon>Marasmius</taxon>
    </lineage>
</organism>
<gene>
    <name evidence="2" type="ORF">V5O48_016436</name>
</gene>
<evidence type="ECO:0000313" key="2">
    <source>
        <dbReference type="EMBL" id="KAL0565586.1"/>
    </source>
</evidence>
<dbReference type="Proteomes" id="UP001465976">
    <property type="component" value="Unassembled WGS sequence"/>
</dbReference>
<evidence type="ECO:0000313" key="3">
    <source>
        <dbReference type="Proteomes" id="UP001465976"/>
    </source>
</evidence>
<feature type="compositionally biased region" description="Low complexity" evidence="1">
    <location>
        <begin position="316"/>
        <end position="334"/>
    </location>
</feature>
<comment type="caution">
    <text evidence="2">The sequence shown here is derived from an EMBL/GenBank/DDBJ whole genome shotgun (WGS) entry which is preliminary data.</text>
</comment>
<dbReference type="EMBL" id="JBAHYK010002201">
    <property type="protein sequence ID" value="KAL0565586.1"/>
    <property type="molecule type" value="Genomic_DNA"/>
</dbReference>
<feature type="region of interest" description="Disordered" evidence="1">
    <location>
        <begin position="316"/>
        <end position="379"/>
    </location>
</feature>
<name>A0ABR3ERS4_9AGAR</name>
<feature type="compositionally biased region" description="Basic and acidic residues" evidence="1">
    <location>
        <begin position="343"/>
        <end position="362"/>
    </location>
</feature>
<protein>
    <submittedName>
        <fullName evidence="2">Uncharacterized protein</fullName>
    </submittedName>
</protein>
<accession>A0ABR3ERS4</accession>
<evidence type="ECO:0000256" key="1">
    <source>
        <dbReference type="SAM" id="MobiDB-lite"/>
    </source>
</evidence>